<protein>
    <submittedName>
        <fullName evidence="1">Uncharacterized protein</fullName>
    </submittedName>
</protein>
<sequence length="100" mass="10724">MLNVSACESIELPMEVVKAARIGWGVTIDAYLVDSARVGGRLTGLVYCDLSGVSADGMTVVTPPVRDVRQVNGYTLVRSVTGRDHYVIVSKLLERAIGES</sequence>
<comment type="caution">
    <text evidence="1">The sequence shown here is derived from an EMBL/GenBank/DDBJ whole genome shotgun (WGS) entry which is preliminary data.</text>
</comment>
<reference evidence="1" key="2">
    <citation type="journal article" date="2023" name="Plant Pathol.">
        <title>Dismantling and reorganizing Pseudomonas marginalis sensu#lato.</title>
        <authorList>
            <person name="Sawada H."/>
            <person name="Fujikawa T."/>
            <person name="Satou M."/>
        </authorList>
    </citation>
    <scope>NUCLEOTIDE SEQUENCE</scope>
    <source>
        <strain evidence="1">MAFF 301350</strain>
    </source>
</reference>
<name>A0A9Q3AD58_9PSED</name>
<dbReference type="EMBL" id="JAHTBI010000027">
    <property type="protein sequence ID" value="MBV6287119.1"/>
    <property type="molecule type" value="Genomic_DNA"/>
</dbReference>
<gene>
    <name evidence="1" type="ORF">KUO17_08745</name>
</gene>
<organism evidence="1 2">
    <name type="scientific">Pseudomonas aegrilactucae</name>
    <dbReference type="NCBI Taxonomy" id="2854028"/>
    <lineage>
        <taxon>Bacteria</taxon>
        <taxon>Pseudomonadati</taxon>
        <taxon>Pseudomonadota</taxon>
        <taxon>Gammaproteobacteria</taxon>
        <taxon>Pseudomonadales</taxon>
        <taxon>Pseudomonadaceae</taxon>
        <taxon>Pseudomonas</taxon>
    </lineage>
</organism>
<dbReference type="AlphaFoldDB" id="A0A9Q3AD58"/>
<dbReference type="RefSeq" id="WP_186517004.1">
    <property type="nucleotide sequence ID" value="NZ_JAHTBI010000027.1"/>
</dbReference>
<accession>A0A9Q3AD58</accession>
<dbReference type="Proteomes" id="UP001106592">
    <property type="component" value="Unassembled WGS sequence"/>
</dbReference>
<evidence type="ECO:0000313" key="1">
    <source>
        <dbReference type="EMBL" id="MBV6287119.1"/>
    </source>
</evidence>
<reference evidence="1" key="1">
    <citation type="journal article" date="2022" name="Int. J. Syst. Evol. Microbiol.">
        <title>Pseudomonas aegrilactucae sp. nov. and Pseudomonas morbosilactucae sp. nov., pathogens causing bacterial rot of lettuce in Japan.</title>
        <authorList>
            <person name="Sawada H."/>
            <person name="Fujikawa T."/>
            <person name="Satou M."/>
        </authorList>
    </citation>
    <scope>NUCLEOTIDE SEQUENCE</scope>
    <source>
        <strain evidence="1">MAFF 301350</strain>
    </source>
</reference>
<evidence type="ECO:0000313" key="2">
    <source>
        <dbReference type="Proteomes" id="UP001106592"/>
    </source>
</evidence>
<proteinExistence type="predicted"/>
<keyword evidence="2" id="KW-1185">Reference proteome</keyword>